<keyword evidence="1" id="KW-0812">Transmembrane</keyword>
<organism evidence="2">
    <name type="scientific">Cacopsylla melanoneura</name>
    <dbReference type="NCBI Taxonomy" id="428564"/>
    <lineage>
        <taxon>Eukaryota</taxon>
        <taxon>Metazoa</taxon>
        <taxon>Ecdysozoa</taxon>
        <taxon>Arthropoda</taxon>
        <taxon>Hexapoda</taxon>
        <taxon>Insecta</taxon>
        <taxon>Pterygota</taxon>
        <taxon>Neoptera</taxon>
        <taxon>Paraneoptera</taxon>
        <taxon>Hemiptera</taxon>
        <taxon>Sternorrhyncha</taxon>
        <taxon>Psylloidea</taxon>
        <taxon>Psyllidae</taxon>
        <taxon>Psyllinae</taxon>
        <taxon>Cacopsylla</taxon>
    </lineage>
</organism>
<accession>A0A8D8VDH5</accession>
<feature type="transmembrane region" description="Helical" evidence="1">
    <location>
        <begin position="25"/>
        <end position="43"/>
    </location>
</feature>
<proteinExistence type="predicted"/>
<name>A0A8D8VDH5_9HEMI</name>
<dbReference type="EMBL" id="HBUF01362361">
    <property type="protein sequence ID" value="CAG6721575.1"/>
    <property type="molecule type" value="Transcribed_RNA"/>
</dbReference>
<sequence>MGGGGGGGVGGGGGGGAGGGGGGGVGGGGGGGGVFFFFFFFIFKLKKKKYFKDFNKDLKCTPVSVYRTFDYTGSRQNTEVRQCRSWMDLQTKICYTLYSFNSVAMTFLLLDNFIDRKLRVLYNIIIDTYWRLLNLKKLFLHVYFSYGASERRSLWPG</sequence>
<keyword evidence="1" id="KW-0472">Membrane</keyword>
<evidence type="ECO:0000256" key="1">
    <source>
        <dbReference type="SAM" id="Phobius"/>
    </source>
</evidence>
<protein>
    <submittedName>
        <fullName evidence="2">Uncharacterized protein</fullName>
    </submittedName>
</protein>
<keyword evidence="1" id="KW-1133">Transmembrane helix</keyword>
<dbReference type="AlphaFoldDB" id="A0A8D8VDH5"/>
<reference evidence="2" key="1">
    <citation type="submission" date="2021-05" db="EMBL/GenBank/DDBJ databases">
        <authorList>
            <person name="Alioto T."/>
            <person name="Alioto T."/>
            <person name="Gomez Garrido J."/>
        </authorList>
    </citation>
    <scope>NUCLEOTIDE SEQUENCE</scope>
</reference>
<evidence type="ECO:0000313" key="2">
    <source>
        <dbReference type="EMBL" id="CAG6721575.1"/>
    </source>
</evidence>